<name>A0A7X2T460_9FIRM</name>
<organism evidence="7 8">
    <name type="scientific">Floccifex porci</name>
    <dbReference type="NCBI Taxonomy" id="2606629"/>
    <lineage>
        <taxon>Bacteria</taxon>
        <taxon>Bacillati</taxon>
        <taxon>Bacillota</taxon>
        <taxon>Erysipelotrichia</taxon>
        <taxon>Erysipelotrichales</taxon>
        <taxon>Erysipelotrichaceae</taxon>
        <taxon>Floccifex</taxon>
    </lineage>
</organism>
<dbReference type="PANTHER" id="PTHR23133:SF2">
    <property type="entry name" value="IMIDAZOLEGLYCEROL-PHOSPHATE DEHYDRATASE"/>
    <property type="match status" value="1"/>
</dbReference>
<dbReference type="NCBIfam" id="NF002111">
    <property type="entry name" value="PRK00951.2-1"/>
    <property type="match status" value="1"/>
</dbReference>
<dbReference type="GO" id="GO:0005737">
    <property type="term" value="C:cytoplasm"/>
    <property type="evidence" value="ECO:0007669"/>
    <property type="project" value="UniProtKB-SubCell"/>
</dbReference>
<reference evidence="7 8" key="1">
    <citation type="submission" date="2019-08" db="EMBL/GenBank/DDBJ databases">
        <title>In-depth cultivation of the pig gut microbiome towards novel bacterial diversity and tailored functional studies.</title>
        <authorList>
            <person name="Wylensek D."/>
            <person name="Hitch T.C.A."/>
            <person name="Clavel T."/>
        </authorList>
    </citation>
    <scope>NUCLEOTIDE SEQUENCE [LARGE SCALE GENOMIC DNA]</scope>
    <source>
        <strain evidence="7 8">LKV-178-WT-2G</strain>
    </source>
</reference>
<dbReference type="UniPathway" id="UPA00031">
    <property type="reaction ID" value="UER00011"/>
</dbReference>
<dbReference type="EC" id="4.2.1.19" evidence="6"/>
<sequence>MRKAEIRRETKETSIYCQMNLDGNGIHEINTGIGFFDHMLSLFSFHSHIDLKLIAKGDLDVCDHHTIEDCGIVLGNAFKQALQDKKGIARYGFFSMPMDETLCQVTLDISGRPYLVFHAQFERENIGNYSCEMTEEFFRAFAMACGMTLHINVMYGKNDHHKIEAIFKAFGRSCKQAIRIESDRIESSKGVIE</sequence>
<evidence type="ECO:0000256" key="6">
    <source>
        <dbReference type="HAMAP-Rule" id="MF_00076"/>
    </source>
</evidence>
<proteinExistence type="inferred from homology"/>
<accession>A0A7X2T460</accession>
<dbReference type="Gene3D" id="3.30.230.40">
    <property type="entry name" value="Imidazole glycerol phosphate dehydratase, domain 1"/>
    <property type="match status" value="2"/>
</dbReference>
<dbReference type="EMBL" id="VUMM01000007">
    <property type="protein sequence ID" value="MSS01446.1"/>
    <property type="molecule type" value="Genomic_DNA"/>
</dbReference>
<dbReference type="PANTHER" id="PTHR23133">
    <property type="entry name" value="IMIDAZOLEGLYCEROL-PHOSPHATE DEHYDRATASE HIS7"/>
    <property type="match status" value="1"/>
</dbReference>
<evidence type="ECO:0000313" key="7">
    <source>
        <dbReference type="EMBL" id="MSS01446.1"/>
    </source>
</evidence>
<dbReference type="HAMAP" id="MF_00076">
    <property type="entry name" value="HisB"/>
    <property type="match status" value="1"/>
</dbReference>
<dbReference type="GO" id="GO:0000105">
    <property type="term" value="P:L-histidine biosynthetic process"/>
    <property type="evidence" value="ECO:0007669"/>
    <property type="project" value="UniProtKB-UniRule"/>
</dbReference>
<dbReference type="RefSeq" id="WP_154459982.1">
    <property type="nucleotide sequence ID" value="NZ_JAQYTQ010000084.1"/>
</dbReference>
<comment type="catalytic activity">
    <reaction evidence="6">
        <text>D-erythro-1-(imidazol-4-yl)glycerol 3-phosphate = 3-(imidazol-4-yl)-2-oxopropyl phosphate + H2O</text>
        <dbReference type="Rhea" id="RHEA:11040"/>
        <dbReference type="ChEBI" id="CHEBI:15377"/>
        <dbReference type="ChEBI" id="CHEBI:57766"/>
        <dbReference type="ChEBI" id="CHEBI:58278"/>
        <dbReference type="EC" id="4.2.1.19"/>
    </reaction>
</comment>
<dbReference type="PROSITE" id="PS00955">
    <property type="entry name" value="IGP_DEHYDRATASE_2"/>
    <property type="match status" value="1"/>
</dbReference>
<evidence type="ECO:0000256" key="4">
    <source>
        <dbReference type="ARBA" id="ARBA00023102"/>
    </source>
</evidence>
<dbReference type="Pfam" id="PF00475">
    <property type="entry name" value="IGPD"/>
    <property type="match status" value="1"/>
</dbReference>
<evidence type="ECO:0000313" key="8">
    <source>
        <dbReference type="Proteomes" id="UP000470082"/>
    </source>
</evidence>
<comment type="pathway">
    <text evidence="1 6">Amino-acid biosynthesis; L-histidine biosynthesis; L-histidine from 5-phospho-alpha-D-ribose 1-diphosphate: step 6/9.</text>
</comment>
<dbReference type="CDD" id="cd07914">
    <property type="entry name" value="IGPD"/>
    <property type="match status" value="1"/>
</dbReference>
<comment type="subcellular location">
    <subcellularLocation>
        <location evidence="6">Cytoplasm</location>
    </subcellularLocation>
</comment>
<evidence type="ECO:0000256" key="3">
    <source>
        <dbReference type="ARBA" id="ARBA00022605"/>
    </source>
</evidence>
<comment type="similarity">
    <text evidence="6">Belongs to the imidazoleglycerol-phosphate dehydratase family.</text>
</comment>
<dbReference type="GO" id="GO:0004424">
    <property type="term" value="F:imidazoleglycerol-phosphate dehydratase activity"/>
    <property type="evidence" value="ECO:0007669"/>
    <property type="project" value="UniProtKB-UniRule"/>
</dbReference>
<dbReference type="InterPro" id="IPR000807">
    <property type="entry name" value="ImidazoleglycerolP_deHydtase"/>
</dbReference>
<dbReference type="InterPro" id="IPR038494">
    <property type="entry name" value="IGPD_sf"/>
</dbReference>
<protein>
    <recommendedName>
        <fullName evidence="2 6">Imidazoleglycerol-phosphate dehydratase</fullName>
        <shortName evidence="6">IGPD</shortName>
        <ecNumber evidence="6">4.2.1.19</ecNumber>
    </recommendedName>
</protein>
<evidence type="ECO:0000256" key="1">
    <source>
        <dbReference type="ARBA" id="ARBA00005047"/>
    </source>
</evidence>
<dbReference type="SUPFAM" id="SSF54211">
    <property type="entry name" value="Ribosomal protein S5 domain 2-like"/>
    <property type="match status" value="2"/>
</dbReference>
<dbReference type="Proteomes" id="UP000470082">
    <property type="component" value="Unassembled WGS sequence"/>
</dbReference>
<evidence type="ECO:0000256" key="2">
    <source>
        <dbReference type="ARBA" id="ARBA00016664"/>
    </source>
</evidence>
<keyword evidence="4 6" id="KW-0368">Histidine biosynthesis</keyword>
<dbReference type="InterPro" id="IPR020565">
    <property type="entry name" value="ImidazoleglycerP_deHydtase_CS"/>
</dbReference>
<comment type="caution">
    <text evidence="7">The sequence shown here is derived from an EMBL/GenBank/DDBJ whole genome shotgun (WGS) entry which is preliminary data.</text>
</comment>
<keyword evidence="6" id="KW-0963">Cytoplasm</keyword>
<dbReference type="InterPro" id="IPR020568">
    <property type="entry name" value="Ribosomal_Su5_D2-typ_SF"/>
</dbReference>
<dbReference type="FunFam" id="3.30.230.40:FF:000003">
    <property type="entry name" value="Imidazoleglycerol-phosphate dehydratase HisB"/>
    <property type="match status" value="1"/>
</dbReference>
<keyword evidence="5 6" id="KW-0456">Lyase</keyword>
<dbReference type="NCBIfam" id="NF002114">
    <property type="entry name" value="PRK00951.2-4"/>
    <property type="match status" value="1"/>
</dbReference>
<dbReference type="NCBIfam" id="NF002107">
    <property type="entry name" value="PRK00951.1-2"/>
    <property type="match status" value="1"/>
</dbReference>
<dbReference type="FunFam" id="3.30.230.40:FF:000001">
    <property type="entry name" value="Imidazoleglycerol-phosphate dehydratase HisB"/>
    <property type="match status" value="1"/>
</dbReference>
<keyword evidence="3 6" id="KW-0028">Amino-acid biosynthesis</keyword>
<dbReference type="AlphaFoldDB" id="A0A7X2T460"/>
<evidence type="ECO:0000256" key="5">
    <source>
        <dbReference type="ARBA" id="ARBA00023239"/>
    </source>
</evidence>
<keyword evidence="8" id="KW-1185">Reference proteome</keyword>
<gene>
    <name evidence="6 7" type="primary">hisB</name>
    <name evidence="7" type="ORF">FYJ50_04915</name>
</gene>